<feature type="compositionally biased region" description="Pro residues" evidence="1">
    <location>
        <begin position="543"/>
        <end position="569"/>
    </location>
</feature>
<evidence type="ECO:0000313" key="3">
    <source>
        <dbReference type="EMBL" id="GBE85924.1"/>
    </source>
</evidence>
<dbReference type="RefSeq" id="XP_027616837.1">
    <property type="nucleotide sequence ID" value="XM_027761036.1"/>
</dbReference>
<comment type="caution">
    <text evidence="3">The sequence shown here is derived from an EMBL/GenBank/DDBJ whole genome shotgun (WGS) entry which is preliminary data.</text>
</comment>
<accession>A0A401GVY5</accession>
<dbReference type="InterPro" id="IPR038921">
    <property type="entry name" value="YOR389W-like"/>
</dbReference>
<feature type="signal peptide" evidence="2">
    <location>
        <begin position="1"/>
        <end position="19"/>
    </location>
</feature>
<protein>
    <submittedName>
        <fullName evidence="3">Uncharacterized protein</fullName>
    </submittedName>
</protein>
<dbReference type="Proteomes" id="UP000287166">
    <property type="component" value="Unassembled WGS sequence"/>
</dbReference>
<evidence type="ECO:0000256" key="2">
    <source>
        <dbReference type="SAM" id="SignalP"/>
    </source>
</evidence>
<proteinExistence type="predicted"/>
<organism evidence="3 4">
    <name type="scientific">Sparassis crispa</name>
    <dbReference type="NCBI Taxonomy" id="139825"/>
    <lineage>
        <taxon>Eukaryota</taxon>
        <taxon>Fungi</taxon>
        <taxon>Dikarya</taxon>
        <taxon>Basidiomycota</taxon>
        <taxon>Agaricomycotina</taxon>
        <taxon>Agaricomycetes</taxon>
        <taxon>Polyporales</taxon>
        <taxon>Sparassidaceae</taxon>
        <taxon>Sparassis</taxon>
    </lineage>
</organism>
<dbReference type="AlphaFoldDB" id="A0A401GVY5"/>
<feature type="region of interest" description="Disordered" evidence="1">
    <location>
        <begin position="221"/>
        <end position="259"/>
    </location>
</feature>
<reference evidence="3 4" key="1">
    <citation type="journal article" date="2018" name="Sci. Rep.">
        <title>Genome sequence of the cauliflower mushroom Sparassis crispa (Hanabiratake) and its association with beneficial usage.</title>
        <authorList>
            <person name="Kiyama R."/>
            <person name="Furutani Y."/>
            <person name="Kawaguchi K."/>
            <person name="Nakanishi T."/>
        </authorList>
    </citation>
    <scope>NUCLEOTIDE SEQUENCE [LARGE SCALE GENOMIC DNA]</scope>
</reference>
<name>A0A401GVY5_9APHY</name>
<dbReference type="PANTHER" id="PTHR35204:SF1">
    <property type="entry name" value="ENTEROTOXIN"/>
    <property type="match status" value="1"/>
</dbReference>
<feature type="compositionally biased region" description="Basic and acidic residues" evidence="1">
    <location>
        <begin position="236"/>
        <end position="253"/>
    </location>
</feature>
<gene>
    <name evidence="3" type="ORF">SCP_0804480</name>
</gene>
<feature type="region of interest" description="Disordered" evidence="1">
    <location>
        <begin position="543"/>
        <end position="590"/>
    </location>
</feature>
<dbReference type="OrthoDB" id="10261782at2759"/>
<feature type="chain" id="PRO_5019343087" evidence="2">
    <location>
        <begin position="20"/>
        <end position="602"/>
    </location>
</feature>
<keyword evidence="4" id="KW-1185">Reference proteome</keyword>
<dbReference type="PANTHER" id="PTHR35204">
    <property type="entry name" value="YALI0A21131P"/>
    <property type="match status" value="1"/>
</dbReference>
<evidence type="ECO:0000313" key="4">
    <source>
        <dbReference type="Proteomes" id="UP000287166"/>
    </source>
</evidence>
<dbReference type="EMBL" id="BFAD01000008">
    <property type="protein sequence ID" value="GBE85924.1"/>
    <property type="molecule type" value="Genomic_DNA"/>
</dbReference>
<dbReference type="STRING" id="139825.A0A401GVY5"/>
<evidence type="ECO:0000256" key="1">
    <source>
        <dbReference type="SAM" id="MobiDB-lite"/>
    </source>
</evidence>
<dbReference type="InParanoid" id="A0A401GVY5"/>
<keyword evidence="2" id="KW-0732">Signal</keyword>
<sequence>MRLVDFALSLSCAAAMVQAAQIPFGFSPPPEAHVGGDVNLGEWNLSATPPSNATGHWIFDTAGSFLQHWPNTRLRNGHNIVPGILPTGTLLYHGAATSEVPTVPEWTATDPEHSFLFCRGQTDTGCWHLTLVATRPLQILYFDGSSAAKMTNGPFDTQDIITWGRINPPNMTLRNERERIARLCEWGKPFGIDGFLRMEMDFEIMLCDFTSGVETVSFLNLATNRPPRGPGNRPPPPERNDTNPHAFAPDKDPNTFAPDNNTMPTAIHEVIWSGHWHNRYPGDKRIQLDYSRILSFYDTELVPSLIAMREGKERWYHRLQGISHKDIIASTVRLEDLLRRKLGGSGVDWETLLRVVVDRYADRLELVQYILNGTDPSTKLETAKKVQDQLRTMLTPYILHSVVPSNGTDDAATLHAWAAPVFRFCSTAHTAYITTPAFADRLTQSEHLLLSAVRSTSREICRVVTNMWAKGVEGGLDELKSGMDVDQHADEDIVSEILQKWSIDIDYLMKWLDWSVWVKCRPACSIEEECYLPTWPYFVIRPPRPGGPRPPGESPNPPPQYPPGAPPTTEPGDFPSPFFAPDNDWDEPQPKCVRRIAPYGSL</sequence>
<dbReference type="GeneID" id="38782841"/>